<feature type="transmembrane region" description="Helical" evidence="2">
    <location>
        <begin position="154"/>
        <end position="178"/>
    </location>
</feature>
<keyword evidence="2" id="KW-0472">Membrane</keyword>
<name>A0ABQ4E8Z2_9ACTN</name>
<feature type="transmembrane region" description="Helical" evidence="2">
    <location>
        <begin position="185"/>
        <end position="204"/>
    </location>
</feature>
<evidence type="ECO:0000256" key="2">
    <source>
        <dbReference type="SAM" id="Phobius"/>
    </source>
</evidence>
<keyword evidence="2" id="KW-1133">Transmembrane helix</keyword>
<feature type="region of interest" description="Disordered" evidence="1">
    <location>
        <begin position="90"/>
        <end position="137"/>
    </location>
</feature>
<reference evidence="4 5" key="1">
    <citation type="submission" date="2021-01" db="EMBL/GenBank/DDBJ databases">
        <title>Whole genome shotgun sequence of Plantactinospora endophytica NBRC 110450.</title>
        <authorList>
            <person name="Komaki H."/>
            <person name="Tamura T."/>
        </authorList>
    </citation>
    <scope>NUCLEOTIDE SEQUENCE [LARGE SCALE GENOMIC DNA]</scope>
    <source>
        <strain evidence="4 5">NBRC 110450</strain>
    </source>
</reference>
<feature type="domain" description="DUF1468" evidence="3">
    <location>
        <begin position="26"/>
        <end position="213"/>
    </location>
</feature>
<proteinExistence type="predicted"/>
<comment type="caution">
    <text evidence="4">The sequence shown here is derived from an EMBL/GenBank/DDBJ whole genome shotgun (WGS) entry which is preliminary data.</text>
</comment>
<dbReference type="EMBL" id="BONW01000034">
    <property type="protein sequence ID" value="GIG91169.1"/>
    <property type="molecule type" value="Genomic_DNA"/>
</dbReference>
<evidence type="ECO:0000256" key="1">
    <source>
        <dbReference type="SAM" id="MobiDB-lite"/>
    </source>
</evidence>
<dbReference type="InterPro" id="IPR009936">
    <property type="entry name" value="DUF1468"/>
</dbReference>
<gene>
    <name evidence="4" type="ORF">Pen02_61050</name>
</gene>
<accession>A0ABQ4E8Z2</accession>
<keyword evidence="2" id="KW-0812">Transmembrane</keyword>
<sequence length="219" mass="22789">MSSEPETRAGVAEPVAPAPAPWGARVLGAVLLAVGLFLLWTAYRAAGGDYSASGPWLAPLVVTTGWVVLATWYLVGQFRTPHRVEPAILAESHTPPGPEAAARQNDEPDTAAARKDGSNATETRNDGSDAVDGRDDEPAAEVRALPPALVSAALLGYVLLLAPVGFVLASALFFVACARILGSRAWLRDIAVAVPLALGVYYGFTRGLDITLPAGVLPL</sequence>
<keyword evidence="5" id="KW-1185">Reference proteome</keyword>
<dbReference type="Proteomes" id="UP000646749">
    <property type="component" value="Unassembled WGS sequence"/>
</dbReference>
<feature type="transmembrane region" description="Helical" evidence="2">
    <location>
        <begin position="22"/>
        <end position="43"/>
    </location>
</feature>
<evidence type="ECO:0000259" key="3">
    <source>
        <dbReference type="Pfam" id="PF07331"/>
    </source>
</evidence>
<dbReference type="Pfam" id="PF07331">
    <property type="entry name" value="TctB"/>
    <property type="match status" value="1"/>
</dbReference>
<organism evidence="4 5">
    <name type="scientific">Plantactinospora endophytica</name>
    <dbReference type="NCBI Taxonomy" id="673535"/>
    <lineage>
        <taxon>Bacteria</taxon>
        <taxon>Bacillati</taxon>
        <taxon>Actinomycetota</taxon>
        <taxon>Actinomycetes</taxon>
        <taxon>Micromonosporales</taxon>
        <taxon>Micromonosporaceae</taxon>
        <taxon>Plantactinospora</taxon>
    </lineage>
</organism>
<protein>
    <recommendedName>
        <fullName evidence="3">DUF1468 domain-containing protein</fullName>
    </recommendedName>
</protein>
<evidence type="ECO:0000313" key="4">
    <source>
        <dbReference type="EMBL" id="GIG91169.1"/>
    </source>
</evidence>
<feature type="compositionally biased region" description="Basic and acidic residues" evidence="1">
    <location>
        <begin position="112"/>
        <end position="137"/>
    </location>
</feature>
<feature type="transmembrane region" description="Helical" evidence="2">
    <location>
        <begin position="55"/>
        <end position="75"/>
    </location>
</feature>
<evidence type="ECO:0000313" key="5">
    <source>
        <dbReference type="Proteomes" id="UP000646749"/>
    </source>
</evidence>
<dbReference type="RefSeq" id="WP_203869563.1">
    <property type="nucleotide sequence ID" value="NZ_BONW01000034.1"/>
</dbReference>